<feature type="region of interest" description="Disordered" evidence="1">
    <location>
        <begin position="97"/>
        <end position="118"/>
    </location>
</feature>
<dbReference type="InParanoid" id="A0A7M7N3K7"/>
<dbReference type="PANTHER" id="PTHR31025">
    <property type="entry name" value="SI:CH211-196P9.1-RELATED"/>
    <property type="match status" value="1"/>
</dbReference>
<feature type="compositionally biased region" description="Low complexity" evidence="1">
    <location>
        <begin position="100"/>
        <end position="115"/>
    </location>
</feature>
<dbReference type="OMA" id="EQITIMF"/>
<accession>A0A7M7N3K7</accession>
<evidence type="ECO:0000313" key="3">
    <source>
        <dbReference type="Proteomes" id="UP000007110"/>
    </source>
</evidence>
<dbReference type="RefSeq" id="XP_030829579.1">
    <property type="nucleotide sequence ID" value="XM_030973719.1"/>
</dbReference>
<dbReference type="KEGG" id="spu:115919720"/>
<organism evidence="2 3">
    <name type="scientific">Strongylocentrotus purpuratus</name>
    <name type="common">Purple sea urchin</name>
    <dbReference type="NCBI Taxonomy" id="7668"/>
    <lineage>
        <taxon>Eukaryota</taxon>
        <taxon>Metazoa</taxon>
        <taxon>Echinodermata</taxon>
        <taxon>Eleutherozoa</taxon>
        <taxon>Echinozoa</taxon>
        <taxon>Echinoidea</taxon>
        <taxon>Euechinoidea</taxon>
        <taxon>Echinacea</taxon>
        <taxon>Camarodonta</taxon>
        <taxon>Echinidea</taxon>
        <taxon>Strongylocentrotidae</taxon>
        <taxon>Strongylocentrotus</taxon>
    </lineage>
</organism>
<protein>
    <submittedName>
        <fullName evidence="2">Uncharacterized protein</fullName>
    </submittedName>
</protein>
<sequence length="536" mass="59983">MPLSVRVCSADRSIRKYLPIDPEDTVGFFELIRRKFHIRDGEDLVLVDEQEGFGIDDDVLGDVVTSNPTVGLMVLKEDEEWSGSDVHSITSADTIKVDTSSSSLSSSESDSSFCSSRKRPRLNALSESGAITDNSCEFVQEILRHRGDAILREYELTGALQDKTRRQMINLLVAHMQEHYGKHPKAAMKTKYAMGIVNLFPRLKDPFTSTGHEAYFDARSNTGFLAARIKNVNRTTEEKTSNPLPKPSSRDGGPGKVREGDQESAPGCTYDEDLNWLRHCPTLERDSTLVVEKMKSTFPVRQHMVRDGRSASDILEQFPFETVPGLIEVDFRKLFPENHSRFLTKWPELKPKVVTLARQLLKQKGNLTVMELLSSYDSSDQNKEGWNSSTSAILLLLCLLPPASQGKSKAASAKVSISSALSRVIQFQKTGGSIQAFLDNTKETKSQPFLLAIGNSKARITNYMIIVDHKAIPCSARTVEAAVDLLFKTHFVFGLQYCLSLRQFWTFVQTAIFEIDIGVSRETPRVREIRSKLLAP</sequence>
<reference evidence="2" key="2">
    <citation type="submission" date="2021-01" db="UniProtKB">
        <authorList>
            <consortium name="EnsemblMetazoa"/>
        </authorList>
    </citation>
    <scope>IDENTIFICATION</scope>
</reference>
<dbReference type="PANTHER" id="PTHR31025:SF29">
    <property type="entry name" value="SI:CH211-196P9.1"/>
    <property type="match status" value="1"/>
</dbReference>
<dbReference type="AlphaFoldDB" id="A0A7M7N3K7"/>
<proteinExistence type="predicted"/>
<reference evidence="3" key="1">
    <citation type="submission" date="2015-02" db="EMBL/GenBank/DDBJ databases">
        <title>Genome sequencing for Strongylocentrotus purpuratus.</title>
        <authorList>
            <person name="Murali S."/>
            <person name="Liu Y."/>
            <person name="Vee V."/>
            <person name="English A."/>
            <person name="Wang M."/>
            <person name="Skinner E."/>
            <person name="Han Y."/>
            <person name="Muzny D.M."/>
            <person name="Worley K.C."/>
            <person name="Gibbs R.A."/>
        </authorList>
    </citation>
    <scope>NUCLEOTIDE SEQUENCE</scope>
</reference>
<dbReference type="OrthoDB" id="10057997at2759"/>
<dbReference type="GeneID" id="115919720"/>
<evidence type="ECO:0000313" key="2">
    <source>
        <dbReference type="EnsemblMetazoa" id="XP_030829579"/>
    </source>
</evidence>
<name>A0A7M7N3K7_STRPU</name>
<dbReference type="EnsemblMetazoa" id="XM_030973719">
    <property type="protein sequence ID" value="XP_030829579"/>
    <property type="gene ID" value="LOC115919720"/>
</dbReference>
<dbReference type="Proteomes" id="UP000007110">
    <property type="component" value="Unassembled WGS sequence"/>
</dbReference>
<feature type="region of interest" description="Disordered" evidence="1">
    <location>
        <begin position="231"/>
        <end position="268"/>
    </location>
</feature>
<evidence type="ECO:0000256" key="1">
    <source>
        <dbReference type="SAM" id="MobiDB-lite"/>
    </source>
</evidence>
<keyword evidence="3" id="KW-1185">Reference proteome</keyword>